<dbReference type="PANTHER" id="PTHR23507">
    <property type="entry name" value="ZGC:174356"/>
    <property type="match status" value="1"/>
</dbReference>
<dbReference type="EMBL" id="KQ971354">
    <property type="protein sequence ID" value="KYB26353.1"/>
    <property type="molecule type" value="Genomic_DNA"/>
</dbReference>
<dbReference type="Gene3D" id="1.20.1250.20">
    <property type="entry name" value="MFS general substrate transporter like domains"/>
    <property type="match status" value="2"/>
</dbReference>
<feature type="transmembrane region" description="Helical" evidence="10">
    <location>
        <begin position="381"/>
        <end position="403"/>
    </location>
</feature>
<keyword evidence="4 8" id="KW-0863">Zinc-finger</keyword>
<feature type="transmembrane region" description="Helical" evidence="10">
    <location>
        <begin position="483"/>
        <end position="506"/>
    </location>
</feature>
<proteinExistence type="predicted"/>
<accession>A0A139WEI0</accession>
<dbReference type="GO" id="GO:0055085">
    <property type="term" value="P:transmembrane transport"/>
    <property type="evidence" value="ECO:0000318"/>
    <property type="project" value="GO_Central"/>
</dbReference>
<evidence type="ECO:0000256" key="8">
    <source>
        <dbReference type="PROSITE-ProRule" id="PRU01371"/>
    </source>
</evidence>
<dbReference type="PANTHER" id="PTHR23507:SF1">
    <property type="entry name" value="FI18259P1-RELATED"/>
    <property type="match status" value="1"/>
</dbReference>
<feature type="transmembrane region" description="Helical" evidence="10">
    <location>
        <begin position="669"/>
        <end position="688"/>
    </location>
</feature>
<dbReference type="GO" id="GO:0016020">
    <property type="term" value="C:membrane"/>
    <property type="evidence" value="ECO:0000318"/>
    <property type="project" value="GO_Central"/>
</dbReference>
<feature type="domain" description="C2HC/C3H-type" evidence="11">
    <location>
        <begin position="270"/>
        <end position="299"/>
    </location>
</feature>
<keyword evidence="3" id="KW-0479">Metal-binding</keyword>
<feature type="transmembrane region" description="Helical" evidence="10">
    <location>
        <begin position="556"/>
        <end position="573"/>
    </location>
</feature>
<protein>
    <recommendedName>
        <fullName evidence="11">C2HC/C3H-type domain-containing protein</fullName>
    </recommendedName>
</protein>
<evidence type="ECO:0000256" key="2">
    <source>
        <dbReference type="ARBA" id="ARBA00022692"/>
    </source>
</evidence>
<keyword evidence="2 10" id="KW-0812">Transmembrane</keyword>
<feature type="region of interest" description="Disordered" evidence="9">
    <location>
        <begin position="175"/>
        <end position="194"/>
    </location>
</feature>
<evidence type="ECO:0000256" key="5">
    <source>
        <dbReference type="ARBA" id="ARBA00022833"/>
    </source>
</evidence>
<feature type="region of interest" description="Disordered" evidence="9">
    <location>
        <begin position="786"/>
        <end position="826"/>
    </location>
</feature>
<dbReference type="InterPro" id="IPR049899">
    <property type="entry name" value="Znf_C2HC_C3H"/>
</dbReference>
<dbReference type="InParanoid" id="A0A139WEI0"/>
<organism evidence="12 13">
    <name type="scientific">Tribolium castaneum</name>
    <name type="common">Red flour beetle</name>
    <dbReference type="NCBI Taxonomy" id="7070"/>
    <lineage>
        <taxon>Eukaryota</taxon>
        <taxon>Metazoa</taxon>
        <taxon>Ecdysozoa</taxon>
        <taxon>Arthropoda</taxon>
        <taxon>Hexapoda</taxon>
        <taxon>Insecta</taxon>
        <taxon>Pterygota</taxon>
        <taxon>Neoptera</taxon>
        <taxon>Endopterygota</taxon>
        <taxon>Coleoptera</taxon>
        <taxon>Polyphaga</taxon>
        <taxon>Cucujiformia</taxon>
        <taxon>Tenebrionidae</taxon>
        <taxon>Tenebrionidae incertae sedis</taxon>
        <taxon>Tribolium</taxon>
    </lineage>
</organism>
<keyword evidence="7 10" id="KW-0472">Membrane</keyword>
<comment type="subcellular location">
    <subcellularLocation>
        <location evidence="1">Membrane</location>
        <topology evidence="1">Multi-pass membrane protein</topology>
    </subcellularLocation>
</comment>
<feature type="region of interest" description="Disordered" evidence="9">
    <location>
        <begin position="78"/>
        <end position="146"/>
    </location>
</feature>
<evidence type="ECO:0000256" key="7">
    <source>
        <dbReference type="ARBA" id="ARBA00023136"/>
    </source>
</evidence>
<name>A0A139WEI0_TRICA</name>
<feature type="region of interest" description="Disordered" evidence="9">
    <location>
        <begin position="220"/>
        <end position="262"/>
    </location>
</feature>
<dbReference type="PROSITE" id="PS52027">
    <property type="entry name" value="ZF_C2HC_C3H"/>
    <property type="match status" value="5"/>
</dbReference>
<feature type="transmembrane region" description="Helical" evidence="10">
    <location>
        <begin position="526"/>
        <end position="544"/>
    </location>
</feature>
<dbReference type="InterPro" id="IPR036259">
    <property type="entry name" value="MFS_trans_sf"/>
</dbReference>
<evidence type="ECO:0000256" key="6">
    <source>
        <dbReference type="ARBA" id="ARBA00022989"/>
    </source>
</evidence>
<feature type="transmembrane region" description="Helical" evidence="10">
    <location>
        <begin position="700"/>
        <end position="719"/>
    </location>
</feature>
<dbReference type="GO" id="GO:0008270">
    <property type="term" value="F:zinc ion binding"/>
    <property type="evidence" value="ECO:0007669"/>
    <property type="project" value="UniProtKB-KW"/>
</dbReference>
<evidence type="ECO:0000256" key="9">
    <source>
        <dbReference type="SAM" id="MobiDB-lite"/>
    </source>
</evidence>
<feature type="compositionally biased region" description="Acidic residues" evidence="9">
    <location>
        <begin position="100"/>
        <end position="109"/>
    </location>
</feature>
<keyword evidence="5" id="KW-0862">Zinc</keyword>
<dbReference type="InterPro" id="IPR011701">
    <property type="entry name" value="MFS"/>
</dbReference>
<evidence type="ECO:0000256" key="4">
    <source>
        <dbReference type="ARBA" id="ARBA00022771"/>
    </source>
</evidence>
<feature type="domain" description="C2HC/C3H-type" evidence="11">
    <location>
        <begin position="828"/>
        <end position="857"/>
    </location>
</feature>
<evidence type="ECO:0000256" key="3">
    <source>
        <dbReference type="ARBA" id="ARBA00022723"/>
    </source>
</evidence>
<feature type="compositionally biased region" description="Basic and acidic residues" evidence="9">
    <location>
        <begin position="87"/>
        <end position="99"/>
    </location>
</feature>
<evidence type="ECO:0000259" key="11">
    <source>
        <dbReference type="PROSITE" id="PS52027"/>
    </source>
</evidence>
<dbReference type="SUPFAM" id="SSF103473">
    <property type="entry name" value="MFS general substrate transporter"/>
    <property type="match status" value="1"/>
</dbReference>
<feature type="transmembrane region" description="Helical" evidence="10">
    <location>
        <begin position="579"/>
        <end position="600"/>
    </location>
</feature>
<dbReference type="Pfam" id="PF07690">
    <property type="entry name" value="MFS_1"/>
    <property type="match status" value="1"/>
</dbReference>
<dbReference type="Gene3D" id="3.30.160.60">
    <property type="entry name" value="Classic Zinc Finger"/>
    <property type="match status" value="5"/>
</dbReference>
<sequence length="925" mass="104364">MPKKTNLKLFTKTWPQKKDGKKEERPLTATLDKPTVLNISLIGIIDMSTVRKEFLNISNLCRFPIALTITKRKKTPVINRPLSLPSPEKHKGCKKRPETSEDSYEEEESMSIQSAKIKPGKTNTTVKKPSILSKKKPLSDANNNTKTFKIPRKRAGTVAKLLEVNKNDLGKSTKLPEPCKTCGRPDQPERFHSHPATPLKIVKKEEPPKMKSTVQKPVAMKYKSKQSAEKKALPPAQRKPSLPAQKLVHTPPNVGVSPETATPRVKSAKRTLTCYLCGREFGTASLPLHEPKCLQKWERENASLPKHMQRKPPVKPDQALTPDEWNQYAWEASQATLTPCPKCGRTFYPDRLLVHQRSCKVVQDSSVSSGKLTLRSKLRLVFNNITVEPILVCFVLPCVMANLATQNLNMDKACRVNLHLSEQVCDGLALRDVSRYNQSDEVAVQKLVATMNAWKNVIQSFVPSLLLLFLGSWSDRHKRRKPCFLGPIIGEMVTCMGLLLCTFFYYQLPVEYNVFFEAVPPSLTGGWFAMFMAVFSYVGGITSVQTRTLRIGAVNIFVNISFTVGNALSGILYQHVGYYGIFSLSLLFYTIGFLYGLLIVKEIPNEGKTTNHKSFLRDFFDTKHIAETFEVAFKEGALIEIFNGTTFIAMRSIISKLVPPDELGKINSLFGLSEAMVPIIYGPLYSIVYKHTINYLPGTFFIVGGALTVPSLFIFCWLYREHKKDLEEDAQTQISKSSVDKSIPPAPMGPPSEECYICGKMFGTHSIKIHEKQCLKKWHVENDSLPADIRAPEPKKGEVGKVRQSPEPSSRRSSVEKEEKPSSGKKSPMFPCYICGRLFTVNSIYIHEPQCLKMWKIENDKLPPHKRRPQPLKPDIKFTQDGKIDYEATNEAKWQSHLSQLVPCQFCSRTFNPDRVEVHERSCKG</sequence>
<feature type="domain" description="C2HC/C3H-type" evidence="11">
    <location>
        <begin position="900"/>
        <end position="925"/>
    </location>
</feature>
<dbReference type="STRING" id="7070.A0A139WEI0"/>
<evidence type="ECO:0000313" key="13">
    <source>
        <dbReference type="Proteomes" id="UP000007266"/>
    </source>
</evidence>
<reference evidence="12 13" key="1">
    <citation type="journal article" date="2008" name="Nature">
        <title>The genome of the model beetle and pest Tribolium castaneum.</title>
        <authorList>
            <consortium name="Tribolium Genome Sequencing Consortium"/>
            <person name="Richards S."/>
            <person name="Gibbs R.A."/>
            <person name="Weinstock G.M."/>
            <person name="Brown S.J."/>
            <person name="Denell R."/>
            <person name="Beeman R.W."/>
            <person name="Gibbs R."/>
            <person name="Beeman R.W."/>
            <person name="Brown S.J."/>
            <person name="Bucher G."/>
            <person name="Friedrich M."/>
            <person name="Grimmelikhuijzen C.J."/>
            <person name="Klingler M."/>
            <person name="Lorenzen M."/>
            <person name="Richards S."/>
            <person name="Roth S."/>
            <person name="Schroder R."/>
            <person name="Tautz D."/>
            <person name="Zdobnov E.M."/>
            <person name="Muzny D."/>
            <person name="Gibbs R.A."/>
            <person name="Weinstock G.M."/>
            <person name="Attaway T."/>
            <person name="Bell S."/>
            <person name="Buhay C.J."/>
            <person name="Chandrabose M.N."/>
            <person name="Chavez D."/>
            <person name="Clerk-Blankenburg K.P."/>
            <person name="Cree A."/>
            <person name="Dao M."/>
            <person name="Davis C."/>
            <person name="Chacko J."/>
            <person name="Dinh H."/>
            <person name="Dugan-Rocha S."/>
            <person name="Fowler G."/>
            <person name="Garner T.T."/>
            <person name="Garnes J."/>
            <person name="Gnirke A."/>
            <person name="Hawes A."/>
            <person name="Hernandez J."/>
            <person name="Hines S."/>
            <person name="Holder M."/>
            <person name="Hume J."/>
            <person name="Jhangiani S.N."/>
            <person name="Joshi V."/>
            <person name="Khan Z.M."/>
            <person name="Jackson L."/>
            <person name="Kovar C."/>
            <person name="Kowis A."/>
            <person name="Lee S."/>
            <person name="Lewis L.R."/>
            <person name="Margolis J."/>
            <person name="Morgan M."/>
            <person name="Nazareth L.V."/>
            <person name="Nguyen N."/>
            <person name="Okwuonu G."/>
            <person name="Parker D."/>
            <person name="Richards S."/>
            <person name="Ruiz S.J."/>
            <person name="Santibanez J."/>
            <person name="Savard J."/>
            <person name="Scherer S.E."/>
            <person name="Schneider B."/>
            <person name="Sodergren E."/>
            <person name="Tautz D."/>
            <person name="Vattahil S."/>
            <person name="Villasana D."/>
            <person name="White C.S."/>
            <person name="Wright R."/>
            <person name="Park Y."/>
            <person name="Beeman R.W."/>
            <person name="Lord J."/>
            <person name="Oppert B."/>
            <person name="Lorenzen M."/>
            <person name="Brown S."/>
            <person name="Wang L."/>
            <person name="Savard J."/>
            <person name="Tautz D."/>
            <person name="Richards S."/>
            <person name="Weinstock G."/>
            <person name="Gibbs R.A."/>
            <person name="Liu Y."/>
            <person name="Worley K."/>
            <person name="Weinstock G."/>
            <person name="Elsik C.G."/>
            <person name="Reese J.T."/>
            <person name="Elhaik E."/>
            <person name="Landan G."/>
            <person name="Graur D."/>
            <person name="Arensburger P."/>
            <person name="Atkinson P."/>
            <person name="Beeman R.W."/>
            <person name="Beidler J."/>
            <person name="Brown S.J."/>
            <person name="Demuth J.P."/>
            <person name="Drury D.W."/>
            <person name="Du Y.Z."/>
            <person name="Fujiwara H."/>
            <person name="Lorenzen M."/>
            <person name="Maselli V."/>
            <person name="Osanai M."/>
            <person name="Park Y."/>
            <person name="Robertson H.M."/>
            <person name="Tu Z."/>
            <person name="Wang J.J."/>
            <person name="Wang S."/>
            <person name="Richards S."/>
            <person name="Song H."/>
            <person name="Zhang L."/>
            <person name="Sodergren E."/>
            <person name="Werner D."/>
            <person name="Stanke M."/>
            <person name="Morgenstern B."/>
            <person name="Solovyev V."/>
            <person name="Kosarev P."/>
            <person name="Brown G."/>
            <person name="Chen H.C."/>
            <person name="Ermolaeva O."/>
            <person name="Hlavina W."/>
            <person name="Kapustin Y."/>
            <person name="Kiryutin B."/>
            <person name="Kitts P."/>
            <person name="Maglott D."/>
            <person name="Pruitt K."/>
            <person name="Sapojnikov V."/>
            <person name="Souvorov A."/>
            <person name="Mackey A.J."/>
            <person name="Waterhouse R.M."/>
            <person name="Wyder S."/>
            <person name="Zdobnov E.M."/>
            <person name="Zdobnov E.M."/>
            <person name="Wyder S."/>
            <person name="Kriventseva E.V."/>
            <person name="Kadowaki T."/>
            <person name="Bork P."/>
            <person name="Aranda M."/>
            <person name="Bao R."/>
            <person name="Beermann A."/>
            <person name="Berns N."/>
            <person name="Bolognesi R."/>
            <person name="Bonneton F."/>
            <person name="Bopp D."/>
            <person name="Brown S.J."/>
            <person name="Bucher G."/>
            <person name="Butts T."/>
            <person name="Chaumot A."/>
            <person name="Denell R.E."/>
            <person name="Ferrier D.E."/>
            <person name="Friedrich M."/>
            <person name="Gordon C.M."/>
            <person name="Jindra M."/>
            <person name="Klingler M."/>
            <person name="Lan Q."/>
            <person name="Lattorff H.M."/>
            <person name="Laudet V."/>
            <person name="von Levetsow C."/>
            <person name="Liu Z."/>
            <person name="Lutz R."/>
            <person name="Lynch J.A."/>
            <person name="da Fonseca R.N."/>
            <person name="Posnien N."/>
            <person name="Reuter R."/>
            <person name="Roth S."/>
            <person name="Savard J."/>
            <person name="Schinko J.B."/>
            <person name="Schmitt C."/>
            <person name="Schoppmeier M."/>
            <person name="Schroder R."/>
            <person name="Shippy T.D."/>
            <person name="Simonnet F."/>
            <person name="Marques-Souza H."/>
            <person name="Tautz D."/>
            <person name="Tomoyasu Y."/>
            <person name="Trauner J."/>
            <person name="Van der Zee M."/>
            <person name="Vervoort M."/>
            <person name="Wittkopp N."/>
            <person name="Wimmer E.A."/>
            <person name="Yang X."/>
            <person name="Jones A.K."/>
            <person name="Sattelle D.B."/>
            <person name="Ebert P.R."/>
            <person name="Nelson D."/>
            <person name="Scott J.G."/>
            <person name="Beeman R.W."/>
            <person name="Muthukrishnan S."/>
            <person name="Kramer K.J."/>
            <person name="Arakane Y."/>
            <person name="Beeman R.W."/>
            <person name="Zhu Q."/>
            <person name="Hogenkamp D."/>
            <person name="Dixit R."/>
            <person name="Oppert B."/>
            <person name="Jiang H."/>
            <person name="Zou Z."/>
            <person name="Marshall J."/>
            <person name="Elpidina E."/>
            <person name="Vinokurov K."/>
            <person name="Oppert C."/>
            <person name="Zou Z."/>
            <person name="Evans J."/>
            <person name="Lu Z."/>
            <person name="Zhao P."/>
            <person name="Sumathipala N."/>
            <person name="Altincicek B."/>
            <person name="Vilcinskas A."/>
            <person name="Williams M."/>
            <person name="Hultmark D."/>
            <person name="Hetru C."/>
            <person name="Jiang H."/>
            <person name="Grimmelikhuijzen C.J."/>
            <person name="Hauser F."/>
            <person name="Cazzamali G."/>
            <person name="Williamson M."/>
            <person name="Park Y."/>
            <person name="Li B."/>
            <person name="Tanaka Y."/>
            <person name="Predel R."/>
            <person name="Neupert S."/>
            <person name="Schachtner J."/>
            <person name="Verleyen P."/>
            <person name="Raible F."/>
            <person name="Bork P."/>
            <person name="Friedrich M."/>
            <person name="Walden K.K."/>
            <person name="Robertson H.M."/>
            <person name="Angeli S."/>
            <person name="Foret S."/>
            <person name="Bucher G."/>
            <person name="Schuetz S."/>
            <person name="Maleszka R."/>
            <person name="Wimmer E.A."/>
            <person name="Beeman R.W."/>
            <person name="Lorenzen M."/>
            <person name="Tomoyasu Y."/>
            <person name="Miller S.C."/>
            <person name="Grossmann D."/>
            <person name="Bucher G."/>
        </authorList>
    </citation>
    <scope>NUCLEOTIDE SEQUENCE [LARGE SCALE GENOMIC DNA]</scope>
    <source>
        <strain evidence="12 13">Georgia GA2</strain>
    </source>
</reference>
<dbReference type="Pfam" id="PF13913">
    <property type="entry name" value="zf-C2HC_2"/>
    <property type="match status" value="5"/>
</dbReference>
<dbReference type="Proteomes" id="UP000007266">
    <property type="component" value="Linkage group 7"/>
</dbReference>
<evidence type="ECO:0000256" key="10">
    <source>
        <dbReference type="SAM" id="Phobius"/>
    </source>
</evidence>
<gene>
    <name evidence="12" type="primary">AUGUSTUS-3.0.2_33817</name>
    <name evidence="12" type="ORF">TcasGA2_TC033817</name>
</gene>
<evidence type="ECO:0000313" key="12">
    <source>
        <dbReference type="EMBL" id="KYB26353.1"/>
    </source>
</evidence>
<evidence type="ECO:0000256" key="1">
    <source>
        <dbReference type="ARBA" id="ARBA00004141"/>
    </source>
</evidence>
<feature type="domain" description="C2HC/C3H-type" evidence="11">
    <location>
        <begin position="751"/>
        <end position="780"/>
    </location>
</feature>
<feature type="compositionally biased region" description="Basic and acidic residues" evidence="9">
    <location>
        <begin position="809"/>
        <end position="822"/>
    </location>
</feature>
<feature type="domain" description="C2HC/C3H-type" evidence="11">
    <location>
        <begin position="336"/>
        <end position="365"/>
    </location>
</feature>
<keyword evidence="13" id="KW-1185">Reference proteome</keyword>
<feature type="compositionally biased region" description="Basic and acidic residues" evidence="9">
    <location>
        <begin position="790"/>
        <end position="801"/>
    </location>
</feature>
<dbReference type="GO" id="GO:0022857">
    <property type="term" value="F:transmembrane transporter activity"/>
    <property type="evidence" value="ECO:0000318"/>
    <property type="project" value="GO_Central"/>
</dbReference>
<reference evidence="12 13" key="2">
    <citation type="journal article" date="2010" name="Nucleic Acids Res.">
        <title>BeetleBase in 2010: revisions to provide comprehensive genomic information for Tribolium castaneum.</title>
        <authorList>
            <person name="Kim H.S."/>
            <person name="Murphy T."/>
            <person name="Xia J."/>
            <person name="Caragea D."/>
            <person name="Park Y."/>
            <person name="Beeman R.W."/>
            <person name="Lorenzen M.D."/>
            <person name="Butcher S."/>
            <person name="Manak J.R."/>
            <person name="Brown S.J."/>
        </authorList>
    </citation>
    <scope>GENOME REANNOTATION</scope>
    <source>
        <strain evidence="12 13">Georgia GA2</strain>
    </source>
</reference>
<dbReference type="AlphaFoldDB" id="A0A139WEI0"/>
<keyword evidence="6 10" id="KW-1133">Transmembrane helix</keyword>